<reference evidence="2 3" key="1">
    <citation type="submission" date="2022-05" db="EMBL/GenBank/DDBJ databases">
        <authorList>
            <consortium name="Genoscope - CEA"/>
            <person name="William W."/>
        </authorList>
    </citation>
    <scope>NUCLEOTIDE SEQUENCE [LARGE SCALE GENOMIC DNA]</scope>
</reference>
<dbReference type="Proteomes" id="UP001159428">
    <property type="component" value="Unassembled WGS sequence"/>
</dbReference>
<evidence type="ECO:0000259" key="1">
    <source>
        <dbReference type="PROSITE" id="PS50168"/>
    </source>
</evidence>
<dbReference type="AlphaFoldDB" id="A0AAU9VTA4"/>
<comment type="caution">
    <text evidence="2">The sequence shown here is derived from an EMBL/GenBank/DDBJ whole genome shotgun (WGS) entry which is preliminary data.</text>
</comment>
<dbReference type="CDD" id="cd00045">
    <property type="entry name" value="DED"/>
    <property type="match status" value="1"/>
</dbReference>
<dbReference type="SUPFAM" id="SSF52540">
    <property type="entry name" value="P-loop containing nucleoside triphosphate hydrolases"/>
    <property type="match status" value="1"/>
</dbReference>
<proteinExistence type="predicted"/>
<dbReference type="EMBL" id="CALNXJ010000004">
    <property type="protein sequence ID" value="CAH3038711.1"/>
    <property type="molecule type" value="Genomic_DNA"/>
</dbReference>
<sequence>MAQSTPPPNISLPARNTAEFNAFLAKIADQITEEELEKMKFLCDRSQTNNSLPRGKLHAIINPREFLSFLRHHDKICLEDVSYLLWLLRNVGRSELAASVEEQGIPSSLGGQPRDLPCLTAHFVGRDADVDKIVNQLQTFRMVVLLSIPGMGKTEVGIRVSHLLKQRGDQFVTHIRVESHHQKLADICSEIVDRLSSRTYSETADFISLAKRKLSERNIPTLIVLDNTENIQGEEFDEFTKWLVESALNVQLIITTRKDVGFVSVDVCRFPLNPLDPDSSAKLLRSLVDDCSEEHSKELAKLCGGIPLLLVTCSDSLNNGLSPDLLIQQLSNDPIQHFRISANDVYNTLEVFFNTFSDEVKNNLVLFSVFPSEFSGQDIQCLFEDSLHCETVTNRMVKYGLLQRNVVGKMRMHPLVQAYFRTEKESLGMGDLWRTAQCKFNHQYLGKLRVLSKEFISKNSALVAIHKFRQQKANIMEALKNCLEDSSDLDDKNFVLDVVNSTEVLDFVAKVLTPPKECSVLYQKCCDIAKASGDMKRHAESLNSLGFRRLCDVSHSKDSPEENLATLAKFQEAYEMRRTLPAEERKTQTHAHTASKLGVCLVLQGEEKKGRELIREGISIRNSLSNCLYVAAGYCDLGNSYRLSGDHQEAIDIWKENTLPVYKEQLGDHPWTASILSYIADSYKALAAGSSERGYIDQAEMYSREAHGLRDRLLGHHQDTARSCVQVSDVLVLQGQFDEALEELNKAFEIQKDVLGPDDKITKNIMSKMSYVMDKRASNPR</sequence>
<dbReference type="Pfam" id="PF01335">
    <property type="entry name" value="DED"/>
    <property type="match status" value="1"/>
</dbReference>
<dbReference type="InterPro" id="IPR027417">
    <property type="entry name" value="P-loop_NTPase"/>
</dbReference>
<dbReference type="GO" id="GO:0016887">
    <property type="term" value="F:ATP hydrolysis activity"/>
    <property type="evidence" value="ECO:0007669"/>
    <property type="project" value="InterPro"/>
</dbReference>
<gene>
    <name evidence="2" type="ORF">PMEA_00021862</name>
</gene>
<name>A0AAU9VTA4_9CNID</name>
<protein>
    <recommendedName>
        <fullName evidence="1">DED domain-containing protein</fullName>
    </recommendedName>
</protein>
<dbReference type="InterPro" id="IPR011990">
    <property type="entry name" value="TPR-like_helical_dom_sf"/>
</dbReference>
<dbReference type="SMART" id="SM00031">
    <property type="entry name" value="DED"/>
    <property type="match status" value="1"/>
</dbReference>
<evidence type="ECO:0000313" key="2">
    <source>
        <dbReference type="EMBL" id="CAH3038711.1"/>
    </source>
</evidence>
<dbReference type="PANTHER" id="PTHR47691">
    <property type="entry name" value="REGULATOR-RELATED"/>
    <property type="match status" value="1"/>
</dbReference>
<dbReference type="SUPFAM" id="SSF47986">
    <property type="entry name" value="DEATH domain"/>
    <property type="match status" value="1"/>
</dbReference>
<dbReference type="Gene3D" id="1.10.533.10">
    <property type="entry name" value="Death Domain, Fas"/>
    <property type="match status" value="1"/>
</dbReference>
<dbReference type="Pfam" id="PF13401">
    <property type="entry name" value="AAA_22"/>
    <property type="match status" value="1"/>
</dbReference>
<dbReference type="Gene3D" id="3.40.50.300">
    <property type="entry name" value="P-loop containing nucleotide triphosphate hydrolases"/>
    <property type="match status" value="1"/>
</dbReference>
<dbReference type="Gene3D" id="1.25.40.10">
    <property type="entry name" value="Tetratricopeptide repeat domain"/>
    <property type="match status" value="1"/>
</dbReference>
<organism evidence="2 3">
    <name type="scientific">Pocillopora meandrina</name>
    <dbReference type="NCBI Taxonomy" id="46732"/>
    <lineage>
        <taxon>Eukaryota</taxon>
        <taxon>Metazoa</taxon>
        <taxon>Cnidaria</taxon>
        <taxon>Anthozoa</taxon>
        <taxon>Hexacorallia</taxon>
        <taxon>Scleractinia</taxon>
        <taxon>Astrocoeniina</taxon>
        <taxon>Pocilloporidae</taxon>
        <taxon>Pocillopora</taxon>
    </lineage>
</organism>
<dbReference type="PROSITE" id="PS50168">
    <property type="entry name" value="DED"/>
    <property type="match status" value="1"/>
</dbReference>
<dbReference type="InterPro" id="IPR049945">
    <property type="entry name" value="AAA_22"/>
</dbReference>
<dbReference type="SUPFAM" id="SSF48452">
    <property type="entry name" value="TPR-like"/>
    <property type="match status" value="1"/>
</dbReference>
<evidence type="ECO:0000313" key="3">
    <source>
        <dbReference type="Proteomes" id="UP001159428"/>
    </source>
</evidence>
<dbReference type="InterPro" id="IPR001875">
    <property type="entry name" value="DED_dom"/>
</dbReference>
<dbReference type="Pfam" id="PF13374">
    <property type="entry name" value="TPR_10"/>
    <property type="match status" value="1"/>
</dbReference>
<feature type="domain" description="DED" evidence="1">
    <location>
        <begin position="19"/>
        <end position="102"/>
    </location>
</feature>
<accession>A0AAU9VTA4</accession>
<dbReference type="InterPro" id="IPR011029">
    <property type="entry name" value="DEATH-like_dom_sf"/>
</dbReference>
<keyword evidence="3" id="KW-1185">Reference proteome</keyword>
<dbReference type="GO" id="GO:0042981">
    <property type="term" value="P:regulation of apoptotic process"/>
    <property type="evidence" value="ECO:0007669"/>
    <property type="project" value="InterPro"/>
</dbReference>
<dbReference type="PANTHER" id="PTHR47691:SF3">
    <property type="entry name" value="HTH-TYPE TRANSCRIPTIONAL REGULATOR RV0890C-RELATED"/>
    <property type="match status" value="1"/>
</dbReference>